<gene>
    <name evidence="2" type="ORF">D2E76_08330</name>
    <name evidence="1" type="ORF">ERS075527_02025</name>
</gene>
<dbReference type="Proteomes" id="UP000038487">
    <property type="component" value="Unassembled WGS sequence"/>
</dbReference>
<dbReference type="EMBL" id="CSUW01000004">
    <property type="protein sequence ID" value="CPT25444.1"/>
    <property type="molecule type" value="Genomic_DNA"/>
</dbReference>
<evidence type="ECO:0000313" key="1">
    <source>
        <dbReference type="EMBL" id="CPT25444.1"/>
    </source>
</evidence>
<dbReference type="AlphaFoldDB" id="A0A0U0YCD6"/>
<sequence length="247" mass="25217">MTDPLAPLASLPGVPEAAEAARDALSKVHRHRANLRGWPVTAAEAAVRAARSSSALDGGTMKLSADGAVEDPILAGALRVGQALDGDALTQLAAVWSRAPLQALARLHVLAATGMADEDTLGRPRPGADTDRLELLAQLISGGTSVPAPILAAVTHGELLALNPFGSADGVVARAASRLVTVSRGLDPHALGVPEVMWMRQSGRYRELSSAFAQGTPEAITAWIVFCCQALTAGAAEATSIADTAAG</sequence>
<protein>
    <submittedName>
        <fullName evidence="2">Oxidoreductase</fullName>
    </submittedName>
</protein>
<reference evidence="2 4" key="2">
    <citation type="submission" date="2018-08" db="EMBL/GenBank/DDBJ databases">
        <title>Linezolid Resistance in Mycobacterium abscessus: MIC Distribution and Comprehensive Investigation of Resistance Mechanisms.</title>
        <authorList>
            <person name="Ye M."/>
            <person name="Xu L."/>
            <person name="Zou Y."/>
            <person name="Li B."/>
            <person name="Guo Q."/>
            <person name="Zhang Y."/>
            <person name="Zhan M."/>
            <person name="Xu B."/>
            <person name="Yu F."/>
            <person name="Zhang Z."/>
            <person name="Chu H."/>
        </authorList>
    </citation>
    <scope>NUCLEOTIDE SEQUENCE [LARGE SCALE GENOMIC DNA]</scope>
    <source>
        <strain evidence="2 4">G143</strain>
    </source>
</reference>
<name>A0A0U0YCD6_9MYCO</name>
<evidence type="ECO:0000313" key="4">
    <source>
        <dbReference type="Proteomes" id="UP000284557"/>
    </source>
</evidence>
<proteinExistence type="predicted"/>
<accession>A0A0U0YCD6</accession>
<evidence type="ECO:0000313" key="3">
    <source>
        <dbReference type="Proteomes" id="UP000038487"/>
    </source>
</evidence>
<dbReference type="EMBL" id="QXBN01000004">
    <property type="protein sequence ID" value="RIT41326.1"/>
    <property type="molecule type" value="Genomic_DNA"/>
</dbReference>
<evidence type="ECO:0000313" key="2">
    <source>
        <dbReference type="EMBL" id="RIT41326.1"/>
    </source>
</evidence>
<comment type="caution">
    <text evidence="1">The sequence shown here is derived from an EMBL/GenBank/DDBJ whole genome shotgun (WGS) entry which is preliminary data.</text>
</comment>
<reference evidence="1 3" key="1">
    <citation type="submission" date="2015-03" db="EMBL/GenBank/DDBJ databases">
        <authorList>
            <consortium name="Pathogen Informatics"/>
            <person name="Murphy D."/>
        </authorList>
    </citation>
    <scope>NUCLEOTIDE SEQUENCE [LARGE SCALE GENOMIC DNA]</scope>
    <source>
        <strain evidence="1 3">PAP036</strain>
    </source>
</reference>
<dbReference type="Proteomes" id="UP000284557">
    <property type="component" value="Unassembled WGS sequence"/>
</dbReference>
<dbReference type="RefSeq" id="WP_005083520.1">
    <property type="nucleotide sequence ID" value="NZ_CM125927.1"/>
</dbReference>
<organism evidence="1 3">
    <name type="scientific">Mycobacteroides abscessus</name>
    <dbReference type="NCBI Taxonomy" id="36809"/>
    <lineage>
        <taxon>Bacteria</taxon>
        <taxon>Bacillati</taxon>
        <taxon>Actinomycetota</taxon>
        <taxon>Actinomycetes</taxon>
        <taxon>Mycobacteriales</taxon>
        <taxon>Mycobacteriaceae</taxon>
        <taxon>Mycobacteroides</taxon>
    </lineage>
</organism>